<feature type="transmembrane region" description="Helical" evidence="1">
    <location>
        <begin position="89"/>
        <end position="112"/>
    </location>
</feature>
<keyword evidence="3" id="KW-1185">Reference proteome</keyword>
<evidence type="ECO:0000313" key="4">
    <source>
        <dbReference type="WormBase" id="R13D7.1"/>
    </source>
</evidence>
<dbReference type="Proteomes" id="UP000001940">
    <property type="component" value="Chromosome V"/>
</dbReference>
<dbReference type="InterPro" id="IPR019428">
    <property type="entry name" value="7TM_GPCR_serpentine_rcpt_Str"/>
</dbReference>
<dbReference type="SMR" id="Q966G3"/>
<feature type="transmembrane region" description="Helical" evidence="1">
    <location>
        <begin position="283"/>
        <end position="305"/>
    </location>
</feature>
<feature type="transmembrane region" description="Helical" evidence="1">
    <location>
        <begin position="12"/>
        <end position="31"/>
    </location>
</feature>
<reference evidence="2 3" key="1">
    <citation type="journal article" date="1998" name="Science">
        <title>Genome sequence of the nematode C. elegans: a platform for investigating biology.</title>
        <authorList>
            <consortium name="The C. elegans sequencing consortium"/>
            <person name="Sulson J.E."/>
            <person name="Waterston R."/>
        </authorList>
    </citation>
    <scope>NUCLEOTIDE SEQUENCE [LARGE SCALE GENOMIC DNA]</scope>
    <source>
        <strain evidence="2 3">Bristol N2</strain>
    </source>
</reference>
<feature type="transmembrane region" description="Helical" evidence="1">
    <location>
        <begin position="133"/>
        <end position="156"/>
    </location>
</feature>
<feature type="transmembrane region" description="Helical" evidence="1">
    <location>
        <begin position="43"/>
        <end position="62"/>
    </location>
</feature>
<protein>
    <submittedName>
        <fullName evidence="2">Seven TM Receptor</fullName>
    </submittedName>
</protein>
<dbReference type="FunCoup" id="Q966G3">
    <property type="interactions" value="16"/>
</dbReference>
<dbReference type="UCSC" id="R13D7.1">
    <property type="organism name" value="c. elegans"/>
</dbReference>
<dbReference type="WormBase" id="R13D7.1">
    <property type="protein sequence ID" value="CE38214"/>
    <property type="gene ID" value="WBGene00006106"/>
    <property type="gene designation" value="str-41"/>
</dbReference>
<evidence type="ECO:0000256" key="1">
    <source>
        <dbReference type="SAM" id="Phobius"/>
    </source>
</evidence>
<dbReference type="PANTHER" id="PTHR46178">
    <property type="entry name" value="SEVEN TM RECEPTOR"/>
    <property type="match status" value="1"/>
</dbReference>
<keyword evidence="2" id="KW-0675">Receptor</keyword>
<dbReference type="PhylomeDB" id="Q966G3"/>
<dbReference type="Bgee" id="WBGene00006106">
    <property type="expression patterns" value="Expressed in material anatomical entity and 2 other cell types or tissues"/>
</dbReference>
<dbReference type="OrthoDB" id="5834042at2759"/>
<dbReference type="eggNOG" id="ENOG502TFWX">
    <property type="taxonomic scope" value="Eukaryota"/>
</dbReference>
<dbReference type="PANTHER" id="PTHR46178:SF2">
    <property type="entry name" value="SEVEN TM RECEPTOR"/>
    <property type="match status" value="1"/>
</dbReference>
<dbReference type="RefSeq" id="NP_504899.2">
    <property type="nucleotide sequence ID" value="NM_072498.2"/>
</dbReference>
<dbReference type="SUPFAM" id="SSF81321">
    <property type="entry name" value="Family A G protein-coupled receptor-like"/>
    <property type="match status" value="1"/>
</dbReference>
<dbReference type="Pfam" id="PF10326">
    <property type="entry name" value="7TM_GPCR_Str"/>
    <property type="match status" value="1"/>
</dbReference>
<dbReference type="HOGENOM" id="CLU_036335_4_2_1"/>
<organism evidence="2 3">
    <name type="scientific">Caenorhabditis elegans</name>
    <dbReference type="NCBI Taxonomy" id="6239"/>
    <lineage>
        <taxon>Eukaryota</taxon>
        <taxon>Metazoa</taxon>
        <taxon>Ecdysozoa</taxon>
        <taxon>Nematoda</taxon>
        <taxon>Chromadorea</taxon>
        <taxon>Rhabditida</taxon>
        <taxon>Rhabditina</taxon>
        <taxon>Rhabditomorpha</taxon>
        <taxon>Rhabditoidea</taxon>
        <taxon>Rhabditidae</taxon>
        <taxon>Peloderinae</taxon>
        <taxon>Caenorhabditis</taxon>
    </lineage>
</organism>
<feature type="transmembrane region" description="Helical" evidence="1">
    <location>
        <begin position="202"/>
        <end position="227"/>
    </location>
</feature>
<sequence>MMSFYDFFEVFTKVPIFITIVSNFLLIYLTIFQVKQIVGTYKYMIILYSVFGIGFSICDQIAKPFIHSYNGYKSLLYFSYGEGWFEASLFVRLGALVMYAGFYILIVAFAAVQFVYRYLALVNPDLTKWFQKFGVIFWILYPFLYGVVNSLSILFLTSPDGFTDDYLRAEIIEKYELDIENIARLVMIPFDTEKNLRINNTVYLFTVTFFITCQYLIIISCGVQMHLQMNKKLLKFSVPNRKLQKQFFKALLVQITIPAILFVLPAVPFMIGPFFNIKFTLKSGAVCALLGMYPPIDSIAFMIIVSEYRTLIKRKLTLKKTLGECDLTDVLSALF</sequence>
<dbReference type="AGR" id="WB:WBGene00006106"/>
<name>Q966G3_CAEEL</name>
<dbReference type="GeneID" id="179129"/>
<proteinExistence type="predicted"/>
<gene>
    <name evidence="2 4" type="primary">str-41</name>
    <name evidence="2" type="ORF">CELE_R13D7.1</name>
    <name evidence="4" type="ORF">R13D7.1</name>
</gene>
<evidence type="ECO:0000313" key="3">
    <source>
        <dbReference type="Proteomes" id="UP000001940"/>
    </source>
</evidence>
<dbReference type="EMBL" id="BX284605">
    <property type="protein sequence ID" value="CCD83340.1"/>
    <property type="molecule type" value="Genomic_DNA"/>
</dbReference>
<evidence type="ECO:0000313" key="2">
    <source>
        <dbReference type="EMBL" id="CCD83340.1"/>
    </source>
</evidence>
<accession>Q966G3</accession>
<dbReference type="KEGG" id="cel:CELE_R13D7.1"/>
<dbReference type="AlphaFoldDB" id="Q966G3"/>
<keyword evidence="1" id="KW-1133">Transmembrane helix</keyword>
<keyword evidence="1" id="KW-0812">Transmembrane</keyword>
<dbReference type="InParanoid" id="Q966G3"/>
<dbReference type="CTD" id="179129"/>
<feature type="transmembrane region" description="Helical" evidence="1">
    <location>
        <begin position="247"/>
        <end position="271"/>
    </location>
</feature>
<keyword evidence="1" id="KW-0472">Membrane</keyword>
<dbReference type="PaxDb" id="6239-R13D7.1"/>